<dbReference type="CDD" id="cd00093">
    <property type="entry name" value="HTH_XRE"/>
    <property type="match status" value="1"/>
</dbReference>
<evidence type="ECO:0000313" key="1">
    <source>
        <dbReference type="EMBL" id="BBE08988.1"/>
    </source>
</evidence>
<protein>
    <submittedName>
        <fullName evidence="1">Uncharacterized protein</fullName>
    </submittedName>
</protein>
<dbReference type="KEGG" id="mcys:MCB1EB_0827"/>
<proteinExistence type="predicted"/>
<dbReference type="EMBL" id="AP018150">
    <property type="protein sequence ID" value="BBE08988.1"/>
    <property type="molecule type" value="Genomic_DNA"/>
</dbReference>
<reference evidence="1 2" key="1">
    <citation type="journal article" date="2018" name="Microbes Environ.">
        <title>Comparative Genomic Insights into Endofungal Lifestyles of Two Bacterial Endosymbionts, Mycoavidus cysteinexigens and Burkholderia rhizoxinica.</title>
        <authorList>
            <person name="Sharmin D."/>
            <person name="Guo Y."/>
            <person name="Nishizawa T."/>
            <person name="Ohshima S."/>
            <person name="Sato Y."/>
            <person name="Takashima Y."/>
            <person name="Narisawa K."/>
            <person name="Ohta H."/>
        </authorList>
    </citation>
    <scope>NUCLEOTIDE SEQUENCE [LARGE SCALE GENOMIC DNA]</scope>
    <source>
        <strain evidence="1 2">B1-EB</strain>
    </source>
</reference>
<dbReference type="Proteomes" id="UP000282597">
    <property type="component" value="Chromosome"/>
</dbReference>
<dbReference type="GO" id="GO:0003677">
    <property type="term" value="F:DNA binding"/>
    <property type="evidence" value="ECO:0007669"/>
    <property type="project" value="InterPro"/>
</dbReference>
<dbReference type="PROSITE" id="PS50943">
    <property type="entry name" value="HTH_CROC1"/>
    <property type="match status" value="1"/>
</dbReference>
<dbReference type="SMART" id="SM00530">
    <property type="entry name" value="HTH_XRE"/>
    <property type="match status" value="1"/>
</dbReference>
<dbReference type="InterPro" id="IPR010982">
    <property type="entry name" value="Lambda_DNA-bd_dom_sf"/>
</dbReference>
<keyword evidence="2" id="KW-1185">Reference proteome</keyword>
<dbReference type="SUPFAM" id="SSF47413">
    <property type="entry name" value="lambda repressor-like DNA-binding domains"/>
    <property type="match status" value="1"/>
</dbReference>
<organism evidence="1 2">
    <name type="scientific">Mycoavidus cysteinexigens</name>
    <dbReference type="NCBI Taxonomy" id="1553431"/>
    <lineage>
        <taxon>Bacteria</taxon>
        <taxon>Pseudomonadati</taxon>
        <taxon>Pseudomonadota</taxon>
        <taxon>Betaproteobacteria</taxon>
        <taxon>Burkholderiales</taxon>
        <taxon>Burkholderiaceae</taxon>
        <taxon>Mycoavidus</taxon>
    </lineage>
</organism>
<dbReference type="Pfam" id="PF13560">
    <property type="entry name" value="HTH_31"/>
    <property type="match status" value="1"/>
</dbReference>
<dbReference type="Gene3D" id="1.10.260.40">
    <property type="entry name" value="lambda repressor-like DNA-binding domains"/>
    <property type="match status" value="1"/>
</dbReference>
<accession>A0A2Z6EUA0</accession>
<sequence>MAQYYMSYKRFFQQLRAMRKQAGIKTAQIIAKTGWSRQRISQLERGEVDAQLSTLIALANAVGAELILVPKDLAPLTQSFIASGGTLSPHASKTGVEFLLAQSRS</sequence>
<evidence type="ECO:0000313" key="2">
    <source>
        <dbReference type="Proteomes" id="UP000282597"/>
    </source>
</evidence>
<name>A0A2Z6EUA0_9BURK</name>
<gene>
    <name evidence="1" type="ORF">MCB1EB_0827</name>
</gene>
<dbReference type="InterPro" id="IPR001387">
    <property type="entry name" value="Cro/C1-type_HTH"/>
</dbReference>
<dbReference type="AlphaFoldDB" id="A0A2Z6EUA0"/>